<feature type="transmembrane region" description="Helical" evidence="1">
    <location>
        <begin position="51"/>
        <end position="70"/>
    </location>
</feature>
<dbReference type="Proteomes" id="UP000824134">
    <property type="component" value="Unassembled WGS sequence"/>
</dbReference>
<name>A0A9D1ZU41_9MICC</name>
<sequence length="165" mass="17471">MPTLQERSYVAPLTKKFKLFLCGVIVFVLLSVALPIMIFGPVDKDGTNQGLFLSALVGASVALVIIPMIFSSTRIDLLDTSLKITTMKFFSKALPYSEIEKAEVGPETGLVQGAGLRIMGGGNTGYLTGGPTVTFTLTNGSRVTASATNPEQVVAEVNSRLRSAV</sequence>
<gene>
    <name evidence="2" type="ORF">H9821_09820</name>
</gene>
<dbReference type="EMBL" id="DXCN01000074">
    <property type="protein sequence ID" value="HIY95930.1"/>
    <property type="molecule type" value="Genomic_DNA"/>
</dbReference>
<feature type="transmembrane region" description="Helical" evidence="1">
    <location>
        <begin position="20"/>
        <end position="39"/>
    </location>
</feature>
<reference evidence="2" key="2">
    <citation type="submission" date="2021-04" db="EMBL/GenBank/DDBJ databases">
        <authorList>
            <person name="Gilroy R."/>
        </authorList>
    </citation>
    <scope>NUCLEOTIDE SEQUENCE</scope>
    <source>
        <strain evidence="2">ChiHjej12B11-9195</strain>
    </source>
</reference>
<proteinExistence type="predicted"/>
<accession>A0A9D1ZU41</accession>
<evidence type="ECO:0000313" key="3">
    <source>
        <dbReference type="Proteomes" id="UP000824134"/>
    </source>
</evidence>
<dbReference type="AlphaFoldDB" id="A0A9D1ZU41"/>
<evidence type="ECO:0000313" key="2">
    <source>
        <dbReference type="EMBL" id="HIY95930.1"/>
    </source>
</evidence>
<organism evidence="2 3">
    <name type="scientific">Candidatus Rothia avicola</name>
    <dbReference type="NCBI Taxonomy" id="2840478"/>
    <lineage>
        <taxon>Bacteria</taxon>
        <taxon>Bacillati</taxon>
        <taxon>Actinomycetota</taxon>
        <taxon>Actinomycetes</taxon>
        <taxon>Micrococcales</taxon>
        <taxon>Micrococcaceae</taxon>
        <taxon>Rothia</taxon>
    </lineage>
</organism>
<evidence type="ECO:0000256" key="1">
    <source>
        <dbReference type="SAM" id="Phobius"/>
    </source>
</evidence>
<keyword evidence="1" id="KW-1133">Transmembrane helix</keyword>
<keyword evidence="1" id="KW-0472">Membrane</keyword>
<protein>
    <submittedName>
        <fullName evidence="2">Uncharacterized protein</fullName>
    </submittedName>
</protein>
<keyword evidence="1" id="KW-0812">Transmembrane</keyword>
<comment type="caution">
    <text evidence="2">The sequence shown here is derived from an EMBL/GenBank/DDBJ whole genome shotgun (WGS) entry which is preliminary data.</text>
</comment>
<reference evidence="2" key="1">
    <citation type="journal article" date="2021" name="PeerJ">
        <title>Extensive microbial diversity within the chicken gut microbiome revealed by metagenomics and culture.</title>
        <authorList>
            <person name="Gilroy R."/>
            <person name="Ravi A."/>
            <person name="Getino M."/>
            <person name="Pursley I."/>
            <person name="Horton D.L."/>
            <person name="Alikhan N.F."/>
            <person name="Baker D."/>
            <person name="Gharbi K."/>
            <person name="Hall N."/>
            <person name="Watson M."/>
            <person name="Adriaenssens E.M."/>
            <person name="Foster-Nyarko E."/>
            <person name="Jarju S."/>
            <person name="Secka A."/>
            <person name="Antonio M."/>
            <person name="Oren A."/>
            <person name="Chaudhuri R.R."/>
            <person name="La Ragione R."/>
            <person name="Hildebrand F."/>
            <person name="Pallen M.J."/>
        </authorList>
    </citation>
    <scope>NUCLEOTIDE SEQUENCE</scope>
    <source>
        <strain evidence="2">ChiHjej12B11-9195</strain>
    </source>
</reference>